<evidence type="ECO:0000256" key="4">
    <source>
        <dbReference type="ARBA" id="ARBA00022490"/>
    </source>
</evidence>
<dbReference type="InterPro" id="IPR006070">
    <property type="entry name" value="Sua5-like_dom"/>
</dbReference>
<feature type="domain" description="YrdC-like" evidence="7">
    <location>
        <begin position="11"/>
        <end position="187"/>
    </location>
</feature>
<accession>A0A1W1DH92</accession>
<comment type="subcellular location">
    <subcellularLocation>
        <location evidence="1">Cytoplasm</location>
    </subcellularLocation>
</comment>
<evidence type="ECO:0000256" key="2">
    <source>
        <dbReference type="ARBA" id="ARBA00007663"/>
    </source>
</evidence>
<comment type="catalytic activity">
    <reaction evidence="6">
        <text>L-threonine + hydrogencarbonate + ATP = L-threonylcarbamoyladenylate + diphosphate + H2O</text>
        <dbReference type="Rhea" id="RHEA:36407"/>
        <dbReference type="ChEBI" id="CHEBI:15377"/>
        <dbReference type="ChEBI" id="CHEBI:17544"/>
        <dbReference type="ChEBI" id="CHEBI:30616"/>
        <dbReference type="ChEBI" id="CHEBI:33019"/>
        <dbReference type="ChEBI" id="CHEBI:57926"/>
        <dbReference type="ChEBI" id="CHEBI:73682"/>
        <dbReference type="EC" id="2.7.7.87"/>
    </reaction>
</comment>
<dbReference type="EC" id="2.7.7.87" evidence="3"/>
<evidence type="ECO:0000259" key="7">
    <source>
        <dbReference type="PROSITE" id="PS51163"/>
    </source>
</evidence>
<dbReference type="SUPFAM" id="SSF55821">
    <property type="entry name" value="YrdC/RibB"/>
    <property type="match status" value="1"/>
</dbReference>
<evidence type="ECO:0000256" key="1">
    <source>
        <dbReference type="ARBA" id="ARBA00004496"/>
    </source>
</evidence>
<dbReference type="GO" id="GO:0003725">
    <property type="term" value="F:double-stranded RNA binding"/>
    <property type="evidence" value="ECO:0007669"/>
    <property type="project" value="InterPro"/>
</dbReference>
<dbReference type="GO" id="GO:0061710">
    <property type="term" value="F:L-threonylcarbamoyladenylate synthase"/>
    <property type="evidence" value="ECO:0007669"/>
    <property type="project" value="UniProtKB-EC"/>
</dbReference>
<dbReference type="GO" id="GO:0005737">
    <property type="term" value="C:cytoplasm"/>
    <property type="evidence" value="ECO:0007669"/>
    <property type="project" value="UniProtKB-SubCell"/>
</dbReference>
<name>A0A1W1DH92_9ZZZZ</name>
<dbReference type="GO" id="GO:0006450">
    <property type="term" value="P:regulation of translational fidelity"/>
    <property type="evidence" value="ECO:0007669"/>
    <property type="project" value="TreeGrafter"/>
</dbReference>
<dbReference type="PANTHER" id="PTHR17490:SF18">
    <property type="entry name" value="THREONYLCARBAMOYL-AMP SYNTHASE"/>
    <property type="match status" value="1"/>
</dbReference>
<organism evidence="8">
    <name type="scientific">hydrothermal vent metagenome</name>
    <dbReference type="NCBI Taxonomy" id="652676"/>
    <lineage>
        <taxon>unclassified sequences</taxon>
        <taxon>metagenomes</taxon>
        <taxon>ecological metagenomes</taxon>
    </lineage>
</organism>
<reference evidence="8" key="1">
    <citation type="submission" date="2016-10" db="EMBL/GenBank/DDBJ databases">
        <authorList>
            <person name="de Groot N.N."/>
        </authorList>
    </citation>
    <scope>NUCLEOTIDE SEQUENCE</scope>
</reference>
<proteinExistence type="inferred from homology"/>
<evidence type="ECO:0000256" key="5">
    <source>
        <dbReference type="ARBA" id="ARBA00022679"/>
    </source>
</evidence>
<dbReference type="GO" id="GO:0000049">
    <property type="term" value="F:tRNA binding"/>
    <property type="evidence" value="ECO:0007669"/>
    <property type="project" value="TreeGrafter"/>
</dbReference>
<dbReference type="PANTHER" id="PTHR17490">
    <property type="entry name" value="SUA5"/>
    <property type="match status" value="1"/>
</dbReference>
<dbReference type="EMBL" id="FPHU01000100">
    <property type="protein sequence ID" value="SFV80638.1"/>
    <property type="molecule type" value="Genomic_DNA"/>
</dbReference>
<gene>
    <name evidence="8" type="ORF">MNB_SUP05-13-509</name>
</gene>
<dbReference type="AlphaFoldDB" id="A0A1W1DH92"/>
<dbReference type="InterPro" id="IPR050156">
    <property type="entry name" value="TC-AMP_synthase_SUA5"/>
</dbReference>
<keyword evidence="4" id="KW-0963">Cytoplasm</keyword>
<evidence type="ECO:0000313" key="8">
    <source>
        <dbReference type="EMBL" id="SFV80638.1"/>
    </source>
</evidence>
<keyword evidence="5" id="KW-0808">Transferase</keyword>
<protein>
    <recommendedName>
        <fullName evidence="3">L-threonylcarbamoyladenylate synthase</fullName>
        <ecNumber evidence="3">2.7.7.87</ecNumber>
    </recommendedName>
</protein>
<comment type="similarity">
    <text evidence="2">Belongs to the SUA5 family.</text>
</comment>
<dbReference type="Gene3D" id="3.90.870.10">
    <property type="entry name" value="DHBP synthase"/>
    <property type="match status" value="1"/>
</dbReference>
<dbReference type="InterPro" id="IPR017945">
    <property type="entry name" value="DHBP_synth_RibB-like_a/b_dom"/>
</dbReference>
<sequence length="187" mass="20515">MSPKGEKIIMNFKARLAAKFLNMGGVISHPTDTIQGLSCLPSFEYSIRRILQLKRRSAAKGLILLASDVSYFTDFVADVSLLKNIKNTTTPTTYLLQASKQTSKLIIGEFDTVAIRLTDNALISQLCKATNSALISTSANVTGKHSATSVLNLNVFFQGELDFILSPQNYNNKPSSIINLQTGERLR</sequence>
<evidence type="ECO:0000256" key="3">
    <source>
        <dbReference type="ARBA" id="ARBA00012584"/>
    </source>
</evidence>
<evidence type="ECO:0000256" key="6">
    <source>
        <dbReference type="ARBA" id="ARBA00048366"/>
    </source>
</evidence>
<dbReference type="Pfam" id="PF01300">
    <property type="entry name" value="Sua5_yciO_yrdC"/>
    <property type="match status" value="1"/>
</dbReference>
<dbReference type="PROSITE" id="PS51163">
    <property type="entry name" value="YRDC"/>
    <property type="match status" value="1"/>
</dbReference>